<reference evidence="2 3" key="1">
    <citation type="journal article" date="2024" name="BMC Genomics">
        <title>De novo assembly and annotation of Popillia japonica's genome with initial clues to its potential as an invasive pest.</title>
        <authorList>
            <person name="Cucini C."/>
            <person name="Boschi S."/>
            <person name="Funari R."/>
            <person name="Cardaioli E."/>
            <person name="Iannotti N."/>
            <person name="Marturano G."/>
            <person name="Paoli F."/>
            <person name="Bruttini M."/>
            <person name="Carapelli A."/>
            <person name="Frati F."/>
            <person name="Nardi F."/>
        </authorList>
    </citation>
    <scope>NUCLEOTIDE SEQUENCE [LARGE SCALE GENOMIC DNA]</scope>
    <source>
        <strain evidence="2">DMR45628</strain>
    </source>
</reference>
<dbReference type="Proteomes" id="UP001458880">
    <property type="component" value="Unassembled WGS sequence"/>
</dbReference>
<dbReference type="EMBL" id="JASPKY010000411">
    <property type="protein sequence ID" value="KAK9701588.1"/>
    <property type="molecule type" value="Genomic_DNA"/>
</dbReference>
<comment type="caution">
    <text evidence="2">The sequence shown here is derived from an EMBL/GenBank/DDBJ whole genome shotgun (WGS) entry which is preliminary data.</text>
</comment>
<feature type="region of interest" description="Disordered" evidence="1">
    <location>
        <begin position="92"/>
        <end position="113"/>
    </location>
</feature>
<evidence type="ECO:0000256" key="1">
    <source>
        <dbReference type="SAM" id="MobiDB-lite"/>
    </source>
</evidence>
<organism evidence="2 3">
    <name type="scientific">Popillia japonica</name>
    <name type="common">Japanese beetle</name>
    <dbReference type="NCBI Taxonomy" id="7064"/>
    <lineage>
        <taxon>Eukaryota</taxon>
        <taxon>Metazoa</taxon>
        <taxon>Ecdysozoa</taxon>
        <taxon>Arthropoda</taxon>
        <taxon>Hexapoda</taxon>
        <taxon>Insecta</taxon>
        <taxon>Pterygota</taxon>
        <taxon>Neoptera</taxon>
        <taxon>Endopterygota</taxon>
        <taxon>Coleoptera</taxon>
        <taxon>Polyphaga</taxon>
        <taxon>Scarabaeiformia</taxon>
        <taxon>Scarabaeidae</taxon>
        <taxon>Rutelinae</taxon>
        <taxon>Popillia</taxon>
    </lineage>
</organism>
<dbReference type="AlphaFoldDB" id="A0AAW1JEJ1"/>
<accession>A0AAW1JEJ1</accession>
<feature type="compositionally biased region" description="Polar residues" evidence="1">
    <location>
        <begin position="93"/>
        <end position="113"/>
    </location>
</feature>
<sequence>MFFSRSTNILTCSNASKQHSLLPGEYRVSPTAGKENLPRKRRRILISKAYYLASIEYRQQPEKKIFHESGDESYGSYIIVFGYKKCRSDDTAKTATSSLDTRNAEVTTPPKQQHNKISGYINLEHVADKQNIH</sequence>
<proteinExistence type="predicted"/>
<keyword evidence="3" id="KW-1185">Reference proteome</keyword>
<name>A0AAW1JEJ1_POPJA</name>
<evidence type="ECO:0000313" key="3">
    <source>
        <dbReference type="Proteomes" id="UP001458880"/>
    </source>
</evidence>
<gene>
    <name evidence="2" type="ORF">QE152_g30511</name>
</gene>
<evidence type="ECO:0000313" key="2">
    <source>
        <dbReference type="EMBL" id="KAK9701588.1"/>
    </source>
</evidence>
<protein>
    <submittedName>
        <fullName evidence="2">Uncharacterized protein</fullName>
    </submittedName>
</protein>